<evidence type="ECO:0000313" key="5">
    <source>
        <dbReference type="EMBL" id="KAK4041844.1"/>
    </source>
</evidence>
<dbReference type="AlphaFoldDB" id="A0AAN6PIY0"/>
<keyword evidence="2" id="KW-1133">Transmembrane helix</keyword>
<dbReference type="Pfam" id="PF12955">
    <property type="entry name" value="Vps3844_C"/>
    <property type="match status" value="1"/>
</dbReference>
<dbReference type="EMBL" id="MU854350">
    <property type="protein sequence ID" value="KAK4041844.1"/>
    <property type="molecule type" value="Genomic_DNA"/>
</dbReference>
<feature type="transmembrane region" description="Helical" evidence="2">
    <location>
        <begin position="361"/>
        <end position="383"/>
    </location>
</feature>
<evidence type="ECO:0000256" key="2">
    <source>
        <dbReference type="SAM" id="Phobius"/>
    </source>
</evidence>
<evidence type="ECO:0000313" key="6">
    <source>
        <dbReference type="Proteomes" id="UP001303115"/>
    </source>
</evidence>
<reference evidence="6" key="1">
    <citation type="journal article" date="2023" name="Mol. Phylogenet. Evol.">
        <title>Genome-scale phylogeny and comparative genomics of the fungal order Sordariales.</title>
        <authorList>
            <person name="Hensen N."/>
            <person name="Bonometti L."/>
            <person name="Westerberg I."/>
            <person name="Brannstrom I.O."/>
            <person name="Guillou S."/>
            <person name="Cros-Aarteil S."/>
            <person name="Calhoun S."/>
            <person name="Haridas S."/>
            <person name="Kuo A."/>
            <person name="Mondo S."/>
            <person name="Pangilinan J."/>
            <person name="Riley R."/>
            <person name="LaButti K."/>
            <person name="Andreopoulos B."/>
            <person name="Lipzen A."/>
            <person name="Chen C."/>
            <person name="Yan M."/>
            <person name="Daum C."/>
            <person name="Ng V."/>
            <person name="Clum A."/>
            <person name="Steindorff A."/>
            <person name="Ohm R.A."/>
            <person name="Martin F."/>
            <person name="Silar P."/>
            <person name="Natvig D.O."/>
            <person name="Lalanne C."/>
            <person name="Gautier V."/>
            <person name="Ament-Velasquez S.L."/>
            <person name="Kruys A."/>
            <person name="Hutchinson M.I."/>
            <person name="Powell A.J."/>
            <person name="Barry K."/>
            <person name="Miller A.N."/>
            <person name="Grigoriev I.V."/>
            <person name="Debuchy R."/>
            <person name="Gladieux P."/>
            <person name="Hiltunen Thoren M."/>
            <person name="Johannesson H."/>
        </authorList>
    </citation>
    <scope>NUCLEOTIDE SEQUENCE [LARGE SCALE GENOMIC DNA]</scope>
    <source>
        <strain evidence="6">CBS 284.82</strain>
    </source>
</reference>
<gene>
    <name evidence="5" type="ORF">C8A01DRAFT_34095</name>
</gene>
<keyword evidence="3" id="KW-0732">Signal</keyword>
<feature type="chain" id="PRO_5042988913" description="Vacuolar sorting protein Vps3844 C-terminal domain-containing protein" evidence="3">
    <location>
        <begin position="19"/>
        <end position="402"/>
    </location>
</feature>
<evidence type="ECO:0000256" key="1">
    <source>
        <dbReference type="SAM" id="MobiDB-lite"/>
    </source>
</evidence>
<feature type="signal peptide" evidence="3">
    <location>
        <begin position="1"/>
        <end position="18"/>
    </location>
</feature>
<dbReference type="Proteomes" id="UP001303115">
    <property type="component" value="Unassembled WGS sequence"/>
</dbReference>
<dbReference type="PANTHER" id="PTHR36853:SF1">
    <property type="entry name" value="DUF3844 DOMAIN-CONTAINING PROTEIN"/>
    <property type="match status" value="1"/>
</dbReference>
<protein>
    <recommendedName>
        <fullName evidence="4">Vacuolar sorting protein Vps3844 C-terminal domain-containing protein</fullName>
    </recommendedName>
</protein>
<evidence type="ECO:0000256" key="3">
    <source>
        <dbReference type="SAM" id="SignalP"/>
    </source>
</evidence>
<dbReference type="GO" id="GO:0005783">
    <property type="term" value="C:endoplasmic reticulum"/>
    <property type="evidence" value="ECO:0007669"/>
    <property type="project" value="TreeGrafter"/>
</dbReference>
<feature type="domain" description="Vacuolar sorting protein Vps3844 C-terminal" evidence="4">
    <location>
        <begin position="283"/>
        <end position="396"/>
    </location>
</feature>
<dbReference type="PANTHER" id="PTHR36853">
    <property type="entry name" value="EXPRESSED PROTEIN"/>
    <property type="match status" value="1"/>
</dbReference>
<organism evidence="5 6">
    <name type="scientific">Parachaetomium inaequale</name>
    <dbReference type="NCBI Taxonomy" id="2588326"/>
    <lineage>
        <taxon>Eukaryota</taxon>
        <taxon>Fungi</taxon>
        <taxon>Dikarya</taxon>
        <taxon>Ascomycota</taxon>
        <taxon>Pezizomycotina</taxon>
        <taxon>Sordariomycetes</taxon>
        <taxon>Sordariomycetidae</taxon>
        <taxon>Sordariales</taxon>
        <taxon>Chaetomiaceae</taxon>
        <taxon>Parachaetomium</taxon>
    </lineage>
</organism>
<keyword evidence="2" id="KW-0812">Transmembrane</keyword>
<comment type="caution">
    <text evidence="5">The sequence shown here is derived from an EMBL/GenBank/DDBJ whole genome shotgun (WGS) entry which is preliminary data.</text>
</comment>
<dbReference type="InterPro" id="IPR053065">
    <property type="entry name" value="Archenteron_Induction-Rel"/>
</dbReference>
<proteinExistence type="predicted"/>
<accession>A0AAN6PIY0</accession>
<name>A0AAN6PIY0_9PEZI</name>
<feature type="region of interest" description="Disordered" evidence="1">
    <location>
        <begin position="245"/>
        <end position="274"/>
    </location>
</feature>
<keyword evidence="6" id="KW-1185">Reference proteome</keyword>
<feature type="compositionally biased region" description="Low complexity" evidence="1">
    <location>
        <begin position="263"/>
        <end position="274"/>
    </location>
</feature>
<sequence>MRLVAGLTAAALSGLAAAANQQSAEVYLLQSSWQSSPETPSIPKEVARHIFLQRTSRQRYGSDLRDIPGSIDTQTAVDHLATFGKTPTPLFTHADKTDASQLVVILEGTAAEQSSRLKEKLGQNAAFTISDPPSATANKHLMTLFRNLGVASSQQCELSAMINPFEADCWAGPSSVVKYDLRASPETLDALFDNLSRLDKFVADGDLEVLLVLLPESSRSSKLNHWSAAAAGAAADLRRRRDAEMVISDQDNTTPKATPPAKKPAASSGSGSAAHRAKPIPQCFPSLKSCMADTNSCSGHGECVNKYGGGGGNSSDSASAPASSCFACVCKATVVSPPEKGRKTKHWGGNMCQKEDISVQFWLIAGFTVTIVGAVTFAIYLLFGVGEETLPGVIGAGVSRSK</sequence>
<dbReference type="InterPro" id="IPR024382">
    <property type="entry name" value="Vps3844_C"/>
</dbReference>
<keyword evidence="2" id="KW-0472">Membrane</keyword>
<evidence type="ECO:0000259" key="4">
    <source>
        <dbReference type="Pfam" id="PF12955"/>
    </source>
</evidence>